<dbReference type="EMBL" id="PCRM01000025">
    <property type="protein sequence ID" value="PIP21701.1"/>
    <property type="molecule type" value="Genomic_DNA"/>
</dbReference>
<dbReference type="InterPro" id="IPR035985">
    <property type="entry name" value="Ubiquitin-activating_enz"/>
</dbReference>
<dbReference type="GO" id="GO:0008641">
    <property type="term" value="F:ubiquitin-like modifier activating enzyme activity"/>
    <property type="evidence" value="ECO:0007669"/>
    <property type="project" value="InterPro"/>
</dbReference>
<reference evidence="2 3" key="1">
    <citation type="submission" date="2017-09" db="EMBL/GenBank/DDBJ databases">
        <title>Depth-based differentiation of microbial function through sediment-hosted aquifers and enrichment of novel symbionts in the deep terrestrial subsurface.</title>
        <authorList>
            <person name="Probst A.J."/>
            <person name="Ladd B."/>
            <person name="Jarett J.K."/>
            <person name="Geller-Mcgrath D.E."/>
            <person name="Sieber C.M."/>
            <person name="Emerson J.B."/>
            <person name="Anantharaman K."/>
            <person name="Thomas B.C."/>
            <person name="Malmstrom R."/>
            <person name="Stieglmeier M."/>
            <person name="Klingl A."/>
            <person name="Woyke T."/>
            <person name="Ryan C.M."/>
            <person name="Banfield J.F."/>
        </authorList>
    </citation>
    <scope>NUCLEOTIDE SEQUENCE [LARGE SCALE GENOMIC DNA]</scope>
    <source>
        <strain evidence="2">CG23_combo_of_CG06-09_8_20_14_all_40_13</strain>
    </source>
</reference>
<gene>
    <name evidence="2" type="ORF">COX39_01735</name>
</gene>
<evidence type="ECO:0000313" key="2">
    <source>
        <dbReference type="EMBL" id="PIP21701.1"/>
    </source>
</evidence>
<name>A0A2G9YT58_9BACT</name>
<accession>A0A2G9YT58</accession>
<feature type="transmembrane region" description="Helical" evidence="1">
    <location>
        <begin position="139"/>
        <end position="159"/>
    </location>
</feature>
<keyword evidence="1" id="KW-1133">Transmembrane helix</keyword>
<evidence type="ECO:0000313" key="3">
    <source>
        <dbReference type="Proteomes" id="UP000231567"/>
    </source>
</evidence>
<dbReference type="Pfam" id="PF18898">
    <property type="entry name" value="DUF5654"/>
    <property type="match status" value="1"/>
</dbReference>
<evidence type="ECO:0000256" key="1">
    <source>
        <dbReference type="SAM" id="Phobius"/>
    </source>
</evidence>
<proteinExistence type="predicted"/>
<dbReference type="AlphaFoldDB" id="A0A2G9YT58"/>
<dbReference type="InterPro" id="IPR043713">
    <property type="entry name" value="DUF5654"/>
</dbReference>
<feature type="transmembrane region" description="Helical" evidence="1">
    <location>
        <begin position="100"/>
        <end position="119"/>
    </location>
</feature>
<keyword evidence="1" id="KW-0472">Membrane</keyword>
<protein>
    <submittedName>
        <fullName evidence="2">Uncharacterized protein</fullName>
    </submittedName>
</protein>
<dbReference type="Proteomes" id="UP000231567">
    <property type="component" value="Unassembled WGS sequence"/>
</dbReference>
<dbReference type="SUPFAM" id="SSF69572">
    <property type="entry name" value="Activating enzymes of the ubiquitin-like proteins"/>
    <property type="match status" value="1"/>
</dbReference>
<sequence>MVCQLKSLIWLKKTEKGTPQSHGNNFGKQPFLKETKILVPFFISKIQKCNDHTKSGIILSFQIVWNIIILEGLLMSEISSKPDQIKSHQKSFKKELRKQTVGYIVAALALVAGLAWNEAIKALLEYLFPISQNTLMAKLFYAVIMTIIVVFGVYILNLVQGKDEKEE</sequence>
<keyword evidence="1" id="KW-0812">Transmembrane</keyword>
<comment type="caution">
    <text evidence="2">The sequence shown here is derived from an EMBL/GenBank/DDBJ whole genome shotgun (WGS) entry which is preliminary data.</text>
</comment>
<organism evidence="2 3">
    <name type="scientific">Candidatus Nealsonbacteria bacterium CG23_combo_of_CG06-09_8_20_14_all_40_13</name>
    <dbReference type="NCBI Taxonomy" id="1974724"/>
    <lineage>
        <taxon>Bacteria</taxon>
        <taxon>Candidatus Nealsoniibacteriota</taxon>
    </lineage>
</organism>